<dbReference type="RefSeq" id="WP_226747640.1">
    <property type="nucleotide sequence ID" value="NZ_JAJATZ010000002.1"/>
</dbReference>
<feature type="domain" description="SseB protein N-terminal" evidence="1">
    <location>
        <begin position="11"/>
        <end position="109"/>
    </location>
</feature>
<evidence type="ECO:0000259" key="1">
    <source>
        <dbReference type="Pfam" id="PF07179"/>
    </source>
</evidence>
<dbReference type="Pfam" id="PF07179">
    <property type="entry name" value="SseB"/>
    <property type="match status" value="1"/>
</dbReference>
<organism evidence="2 3">
    <name type="scientific">Loktanella gaetbuli</name>
    <dbReference type="NCBI Taxonomy" id="2881335"/>
    <lineage>
        <taxon>Bacteria</taxon>
        <taxon>Pseudomonadati</taxon>
        <taxon>Pseudomonadota</taxon>
        <taxon>Alphaproteobacteria</taxon>
        <taxon>Rhodobacterales</taxon>
        <taxon>Roseobacteraceae</taxon>
        <taxon>Loktanella</taxon>
    </lineage>
</organism>
<comment type="caution">
    <text evidence="2">The sequence shown here is derived from an EMBL/GenBank/DDBJ whole genome shotgun (WGS) entry which is preliminary data.</text>
</comment>
<evidence type="ECO:0000313" key="2">
    <source>
        <dbReference type="EMBL" id="MCB5198762.1"/>
    </source>
</evidence>
<keyword evidence="3" id="KW-1185">Reference proteome</keyword>
<reference evidence="2" key="1">
    <citation type="submission" date="2021-10" db="EMBL/GenBank/DDBJ databases">
        <title>Loktanella gaetbuli sp. nov., isolated from a tidal flat.</title>
        <authorList>
            <person name="Park S."/>
            <person name="Yoon J.-H."/>
        </authorList>
    </citation>
    <scope>NUCLEOTIDE SEQUENCE</scope>
    <source>
        <strain evidence="2">TSTF-M6</strain>
    </source>
</reference>
<gene>
    <name evidence="2" type="ORF">LGQ03_05870</name>
</gene>
<dbReference type="InterPro" id="IPR009839">
    <property type="entry name" value="SseB_N"/>
</dbReference>
<proteinExistence type="predicted"/>
<name>A0ABS8BSP2_9RHOB</name>
<accession>A0ABS8BSP2</accession>
<dbReference type="Proteomes" id="UP001138961">
    <property type="component" value="Unassembled WGS sequence"/>
</dbReference>
<dbReference type="EMBL" id="JAJATZ010000002">
    <property type="protein sequence ID" value="MCB5198762.1"/>
    <property type="molecule type" value="Genomic_DNA"/>
</dbReference>
<protein>
    <submittedName>
        <fullName evidence="2">SseB family protein</fullName>
    </submittedName>
</protein>
<sequence length="262" mass="27769">MTETTLDKSHAAMQAAPENDALRLRFYEDLCDADVYVLLDAEPEGDSVKPTVVEMEGAPFALIFDTEDRLSDFTGRVAPYAGLPGRALVQMMAGQGCGLALNLRVASSAMLIPADGVDWLATTLDHAPEQTQARLVAITPPKSLPEAVLDALDRKLSKTAGLAETAYLVAAEYEDGGKGHVLGFVGADDSAHGALAHAAGEALTFSGIDAGTMDVVFVGADEEMARRLERVGLRFDLPKIQRVTPDVPMAPGADPNKPPKLR</sequence>
<evidence type="ECO:0000313" key="3">
    <source>
        <dbReference type="Proteomes" id="UP001138961"/>
    </source>
</evidence>